<evidence type="ECO:0000313" key="2">
    <source>
        <dbReference type="EMBL" id="MDP5276565.1"/>
    </source>
</evidence>
<evidence type="ECO:0000259" key="1">
    <source>
        <dbReference type="Pfam" id="PF08666"/>
    </source>
</evidence>
<dbReference type="Pfam" id="PF08666">
    <property type="entry name" value="SAF"/>
    <property type="match status" value="1"/>
</dbReference>
<dbReference type="CDD" id="cd11614">
    <property type="entry name" value="SAF_CpaB_FlgA_like"/>
    <property type="match status" value="1"/>
</dbReference>
<dbReference type="Gene3D" id="3.90.1210.10">
    <property type="entry name" value="Antifreeze-like/N-acetylneuraminic acid synthase C-terminal domain"/>
    <property type="match status" value="1"/>
</dbReference>
<proteinExistence type="predicted"/>
<feature type="domain" description="SAF" evidence="1">
    <location>
        <begin position="34"/>
        <end position="94"/>
    </location>
</feature>
<dbReference type="EMBL" id="JAVAMP010000016">
    <property type="protein sequence ID" value="MDP5276565.1"/>
    <property type="molecule type" value="Genomic_DNA"/>
</dbReference>
<keyword evidence="3" id="KW-1185">Reference proteome</keyword>
<dbReference type="RefSeq" id="WP_305993874.1">
    <property type="nucleotide sequence ID" value="NZ_JAVAMP010000016.1"/>
</dbReference>
<comment type="caution">
    <text evidence="2">The sequence shown here is derived from an EMBL/GenBank/DDBJ whole genome shotgun (WGS) entry which is preliminary data.</text>
</comment>
<protein>
    <recommendedName>
        <fullName evidence="1">SAF domain-containing protein</fullName>
    </recommendedName>
</protein>
<dbReference type="Proteomes" id="UP001231941">
    <property type="component" value="Unassembled WGS sequence"/>
</dbReference>
<sequence length="242" mass="26393">MKKRFIFIMIGLLLGTISGYLVYSYTIQNTETKNVYVFKQNIDNYQPLQPDMLIEKELPLAAIPSDAVLDKAKVLGKSIKGYGFEDTVVRSAMLIDTSKTTMSGKLLEKGDANTRAIALPVNIHTTVGGTINTGDYIDLYVLDNSLKSAVKLAEAVEVIKGVSNHSQNNELSNKSIIISLPVGIVDEYADYAASGAKDFITLRPLGDGGDSVILSEAVEPFLADELENEKTVEQSKMEVSHQ</sequence>
<gene>
    <name evidence="2" type="ORF">Q5Y73_20940</name>
</gene>
<organism evidence="2 3">
    <name type="scientific">Chengkuizengella axinellae</name>
    <dbReference type="NCBI Taxonomy" id="3064388"/>
    <lineage>
        <taxon>Bacteria</taxon>
        <taxon>Bacillati</taxon>
        <taxon>Bacillota</taxon>
        <taxon>Bacilli</taxon>
        <taxon>Bacillales</taxon>
        <taxon>Paenibacillaceae</taxon>
        <taxon>Chengkuizengella</taxon>
    </lineage>
</organism>
<dbReference type="InterPro" id="IPR013974">
    <property type="entry name" value="SAF"/>
</dbReference>
<accession>A0ABT9J4K4</accession>
<evidence type="ECO:0000313" key="3">
    <source>
        <dbReference type="Proteomes" id="UP001231941"/>
    </source>
</evidence>
<name>A0ABT9J4K4_9BACL</name>
<reference evidence="2 3" key="1">
    <citation type="submission" date="2023-08" db="EMBL/GenBank/DDBJ databases">
        <authorList>
            <person name="Park J.-S."/>
        </authorList>
    </citation>
    <scope>NUCLEOTIDE SEQUENCE [LARGE SCALE GENOMIC DNA]</scope>
    <source>
        <strain evidence="2 3">2205SS18-9</strain>
    </source>
</reference>